<dbReference type="VEuPathDB" id="FungiDB:PHYBLDRAFT_158100"/>
<gene>
    <name evidence="3" type="ORF">PHYBLDRAFT_158100</name>
</gene>
<dbReference type="InParanoid" id="A0A162UQW3"/>
<dbReference type="Gene3D" id="1.10.30.10">
    <property type="entry name" value="High mobility group box domain"/>
    <property type="match status" value="1"/>
</dbReference>
<organism evidence="3 4">
    <name type="scientific">Phycomyces blakesleeanus (strain ATCC 8743b / DSM 1359 / FGSC 10004 / NBRC 33097 / NRRL 1555)</name>
    <dbReference type="NCBI Taxonomy" id="763407"/>
    <lineage>
        <taxon>Eukaryota</taxon>
        <taxon>Fungi</taxon>
        <taxon>Fungi incertae sedis</taxon>
        <taxon>Mucoromycota</taxon>
        <taxon>Mucoromycotina</taxon>
        <taxon>Mucoromycetes</taxon>
        <taxon>Mucorales</taxon>
        <taxon>Phycomycetaceae</taxon>
        <taxon>Phycomyces</taxon>
    </lineage>
</organism>
<evidence type="ECO:0000313" key="3">
    <source>
        <dbReference type="EMBL" id="OAD77193.1"/>
    </source>
</evidence>
<keyword evidence="4" id="KW-1185">Reference proteome</keyword>
<dbReference type="RefSeq" id="XP_018295233.1">
    <property type="nucleotide sequence ID" value="XM_018433733.1"/>
</dbReference>
<protein>
    <recommendedName>
        <fullName evidence="2">YABBY protein C-terminal domain-containing protein</fullName>
    </recommendedName>
</protein>
<reference evidence="4" key="1">
    <citation type="submission" date="2015-06" db="EMBL/GenBank/DDBJ databases">
        <title>Expansion of signal transduction pathways in fungi by whole-genome duplication.</title>
        <authorList>
            <consortium name="DOE Joint Genome Institute"/>
            <person name="Corrochano L.M."/>
            <person name="Kuo A."/>
            <person name="Marcet-Houben M."/>
            <person name="Polaino S."/>
            <person name="Salamov A."/>
            <person name="Villalobos J.M."/>
            <person name="Alvarez M.I."/>
            <person name="Avalos J."/>
            <person name="Benito E.P."/>
            <person name="Benoit I."/>
            <person name="Burger G."/>
            <person name="Camino L.P."/>
            <person name="Canovas D."/>
            <person name="Cerda-Olmedo E."/>
            <person name="Cheng J.-F."/>
            <person name="Dominguez A."/>
            <person name="Elias M."/>
            <person name="Eslava A.P."/>
            <person name="Glaser F."/>
            <person name="Grimwood J."/>
            <person name="Gutierrez G."/>
            <person name="Heitman J."/>
            <person name="Henrissat B."/>
            <person name="Iturriaga E.A."/>
            <person name="Lang B.F."/>
            <person name="Lavin J.L."/>
            <person name="Lee S."/>
            <person name="Li W."/>
            <person name="Lindquist E."/>
            <person name="Lopez-Garcia S."/>
            <person name="Luque E.M."/>
            <person name="Marcos A.T."/>
            <person name="Martin J."/>
            <person name="McCluskey K."/>
            <person name="Medina H.R."/>
            <person name="Miralles-Duran A."/>
            <person name="Miyazaki A."/>
            <person name="Munoz-Torres E."/>
            <person name="Oguiza J.A."/>
            <person name="Ohm R."/>
            <person name="Olmedo M."/>
            <person name="Orejas M."/>
            <person name="Ortiz-Castellanos L."/>
            <person name="Pisabarro A.G."/>
            <person name="Rodriguez-Romero J."/>
            <person name="Ruiz-Herrera J."/>
            <person name="Ruiz-Vazquez R."/>
            <person name="Sanz C."/>
            <person name="Schackwitz W."/>
            <person name="Schmutz J."/>
            <person name="Shahriari M."/>
            <person name="Shelest E."/>
            <person name="Silva-Franco F."/>
            <person name="Soanes D."/>
            <person name="Syed K."/>
            <person name="Tagua V.G."/>
            <person name="Talbot N.J."/>
            <person name="Thon M."/>
            <person name="De vries R.P."/>
            <person name="Wiebenga A."/>
            <person name="Yadav J.S."/>
            <person name="Braun E.L."/>
            <person name="Baker S."/>
            <person name="Garre V."/>
            <person name="Horwitz B."/>
            <person name="Torres-Martinez S."/>
            <person name="Idnurm A."/>
            <person name="Herrera-Estrella A."/>
            <person name="Gabaldon T."/>
            <person name="Grigoriev I.V."/>
        </authorList>
    </citation>
    <scope>NUCLEOTIDE SEQUENCE [LARGE SCALE GENOMIC DNA]</scope>
    <source>
        <strain evidence="4">NRRL 1555(-)</strain>
    </source>
</reference>
<dbReference type="SUPFAM" id="SSF47095">
    <property type="entry name" value="HMG-box"/>
    <property type="match status" value="1"/>
</dbReference>
<feature type="region of interest" description="Disordered" evidence="1">
    <location>
        <begin position="42"/>
        <end position="66"/>
    </location>
</feature>
<dbReference type="InterPro" id="IPR036910">
    <property type="entry name" value="HMG_box_dom_sf"/>
</dbReference>
<dbReference type="OrthoDB" id="667577at2759"/>
<dbReference type="GeneID" id="28994639"/>
<dbReference type="EMBL" id="KV440975">
    <property type="protein sequence ID" value="OAD77193.1"/>
    <property type="molecule type" value="Genomic_DNA"/>
</dbReference>
<evidence type="ECO:0000313" key="4">
    <source>
        <dbReference type="Proteomes" id="UP000077315"/>
    </source>
</evidence>
<dbReference type="CDD" id="cd00084">
    <property type="entry name" value="HMG-box_SF"/>
    <property type="match status" value="1"/>
</dbReference>
<evidence type="ECO:0000256" key="1">
    <source>
        <dbReference type="SAM" id="MobiDB-lite"/>
    </source>
</evidence>
<sequence length="66" mass="7391">MAKEKTTKKTVTKKLSPYNKFMKTELAKVKEAQPGIAHKEAFKQAAQNWSKSSDNPKNKEAAPAEK</sequence>
<dbReference type="AlphaFoldDB" id="A0A162UQW3"/>
<feature type="compositionally biased region" description="Basic and acidic residues" evidence="1">
    <location>
        <begin position="54"/>
        <end position="66"/>
    </location>
</feature>
<evidence type="ECO:0000259" key="2">
    <source>
        <dbReference type="Pfam" id="PF04690"/>
    </source>
</evidence>
<dbReference type="Pfam" id="PF04690">
    <property type="entry name" value="YABBY"/>
    <property type="match status" value="1"/>
</dbReference>
<accession>A0A162UQW3</accession>
<name>A0A162UQW3_PHYB8</name>
<dbReference type="Proteomes" id="UP000077315">
    <property type="component" value="Unassembled WGS sequence"/>
</dbReference>
<dbReference type="InterPro" id="IPR056775">
    <property type="entry name" value="YABBY_C"/>
</dbReference>
<feature type="domain" description="YABBY protein C-terminal" evidence="2">
    <location>
        <begin position="16"/>
        <end position="53"/>
    </location>
</feature>
<proteinExistence type="predicted"/>